<name>A0A6A5VUV0_9PLEO</name>
<dbReference type="EMBL" id="ML977725">
    <property type="protein sequence ID" value="KAF1993160.1"/>
    <property type="molecule type" value="Genomic_DNA"/>
</dbReference>
<dbReference type="PANTHER" id="PTHR31001">
    <property type="entry name" value="UNCHARACTERIZED TRANSCRIPTIONAL REGULATORY PROTEIN"/>
    <property type="match status" value="1"/>
</dbReference>
<dbReference type="PROSITE" id="PS00463">
    <property type="entry name" value="ZN2_CY6_FUNGAL_1"/>
    <property type="match status" value="1"/>
</dbReference>
<dbReference type="PANTHER" id="PTHR31001:SF76">
    <property type="entry name" value="ZN(2)-C6 FUNGAL-TYPE DOMAIN-CONTAINING PROTEIN"/>
    <property type="match status" value="1"/>
</dbReference>
<dbReference type="AlphaFoldDB" id="A0A6A5VUV0"/>
<evidence type="ECO:0000313" key="5">
    <source>
        <dbReference type="Proteomes" id="UP000799779"/>
    </source>
</evidence>
<evidence type="ECO:0000259" key="3">
    <source>
        <dbReference type="PROSITE" id="PS50048"/>
    </source>
</evidence>
<sequence length="498" mass="57506">MSERTPDRSGVRATQRPPRACIYCSSRKIRCDKVLPCSTCRARGQAETCRVETVRVKGRILSTDSEDGAQPSYTDLLEQTKKLKTLLWQQQAASTPPSARDGGRGPPPGSCYRMNTVEEFEKQLYRSIRSSYRYTTVHTTSEILFPSAQCARLLLRYGMQWMWIHSAVDQATFDREVTTFLDKCRIIEPVQAAEPAWLALYFAYLTCTLLMMTDEEKVRVGLPYTDANTVLGNWYDATEYFLNKAQFMRVVDIRNVQTIAILKECCPHFADFNRFYHLLACAVRTSQVLELSNDNAHPDETAHETQVRRRLWWSLIIGDWLTFQLGPACIQGDFFVEMPTDMDDRRLEPSYEEIASLTHRPIQWFIAMSRIACALYRFHSSLPFEHEDRRLLLDNIQQADEELANLISTLPPHLQADEAETSITVERDKLLPWIPWQRRSITVMLFYFRMVIHRTLLKYDCGDVISKKRAVTICQDSAHGIMSTILGPQGVVFRQNVW</sequence>
<accession>A0A6A5VUV0</accession>
<dbReference type="OrthoDB" id="1747771at2759"/>
<dbReference type="Gene3D" id="4.10.240.10">
    <property type="entry name" value="Zn(2)-C6 fungal-type DNA-binding domain"/>
    <property type="match status" value="1"/>
</dbReference>
<dbReference type="Proteomes" id="UP000799779">
    <property type="component" value="Unassembled WGS sequence"/>
</dbReference>
<keyword evidence="5" id="KW-1185">Reference proteome</keyword>
<keyword evidence="2" id="KW-0539">Nucleus</keyword>
<gene>
    <name evidence="4" type="ORF">P154DRAFT_450946</name>
</gene>
<dbReference type="PROSITE" id="PS50048">
    <property type="entry name" value="ZN2_CY6_FUNGAL_2"/>
    <property type="match status" value="1"/>
</dbReference>
<dbReference type="CDD" id="cd12148">
    <property type="entry name" value="fungal_TF_MHR"/>
    <property type="match status" value="1"/>
</dbReference>
<dbReference type="GO" id="GO:0008270">
    <property type="term" value="F:zinc ion binding"/>
    <property type="evidence" value="ECO:0007669"/>
    <property type="project" value="InterPro"/>
</dbReference>
<dbReference type="GO" id="GO:0005634">
    <property type="term" value="C:nucleus"/>
    <property type="evidence" value="ECO:0007669"/>
    <property type="project" value="UniProtKB-SubCell"/>
</dbReference>
<dbReference type="CDD" id="cd00067">
    <property type="entry name" value="GAL4"/>
    <property type="match status" value="1"/>
</dbReference>
<evidence type="ECO:0000313" key="4">
    <source>
        <dbReference type="EMBL" id="KAF1993160.1"/>
    </source>
</evidence>
<evidence type="ECO:0000256" key="2">
    <source>
        <dbReference type="ARBA" id="ARBA00023242"/>
    </source>
</evidence>
<dbReference type="Pfam" id="PF00172">
    <property type="entry name" value="Zn_clus"/>
    <property type="match status" value="1"/>
</dbReference>
<proteinExistence type="predicted"/>
<dbReference type="SMART" id="SM00066">
    <property type="entry name" value="GAL4"/>
    <property type="match status" value="1"/>
</dbReference>
<evidence type="ECO:0000256" key="1">
    <source>
        <dbReference type="ARBA" id="ARBA00004123"/>
    </source>
</evidence>
<comment type="subcellular location">
    <subcellularLocation>
        <location evidence="1">Nucleus</location>
    </subcellularLocation>
</comment>
<feature type="domain" description="Zn(2)-C6 fungal-type" evidence="3">
    <location>
        <begin position="20"/>
        <end position="51"/>
    </location>
</feature>
<protein>
    <recommendedName>
        <fullName evidence="3">Zn(2)-C6 fungal-type domain-containing protein</fullName>
    </recommendedName>
</protein>
<dbReference type="SUPFAM" id="SSF57701">
    <property type="entry name" value="Zn2/Cys6 DNA-binding domain"/>
    <property type="match status" value="1"/>
</dbReference>
<organism evidence="4 5">
    <name type="scientific">Amniculicola lignicola CBS 123094</name>
    <dbReference type="NCBI Taxonomy" id="1392246"/>
    <lineage>
        <taxon>Eukaryota</taxon>
        <taxon>Fungi</taxon>
        <taxon>Dikarya</taxon>
        <taxon>Ascomycota</taxon>
        <taxon>Pezizomycotina</taxon>
        <taxon>Dothideomycetes</taxon>
        <taxon>Pleosporomycetidae</taxon>
        <taxon>Pleosporales</taxon>
        <taxon>Amniculicolaceae</taxon>
        <taxon>Amniculicola</taxon>
    </lineage>
</organism>
<dbReference type="InterPro" id="IPR050613">
    <property type="entry name" value="Sec_Metabolite_Reg"/>
</dbReference>
<reference evidence="4" key="1">
    <citation type="journal article" date="2020" name="Stud. Mycol.">
        <title>101 Dothideomycetes genomes: a test case for predicting lifestyles and emergence of pathogens.</title>
        <authorList>
            <person name="Haridas S."/>
            <person name="Albert R."/>
            <person name="Binder M."/>
            <person name="Bloem J."/>
            <person name="Labutti K."/>
            <person name="Salamov A."/>
            <person name="Andreopoulos B."/>
            <person name="Baker S."/>
            <person name="Barry K."/>
            <person name="Bills G."/>
            <person name="Bluhm B."/>
            <person name="Cannon C."/>
            <person name="Castanera R."/>
            <person name="Culley D."/>
            <person name="Daum C."/>
            <person name="Ezra D."/>
            <person name="Gonzalez J."/>
            <person name="Henrissat B."/>
            <person name="Kuo A."/>
            <person name="Liang C."/>
            <person name="Lipzen A."/>
            <person name="Lutzoni F."/>
            <person name="Magnuson J."/>
            <person name="Mondo S."/>
            <person name="Nolan M."/>
            <person name="Ohm R."/>
            <person name="Pangilinan J."/>
            <person name="Park H.-J."/>
            <person name="Ramirez L."/>
            <person name="Alfaro M."/>
            <person name="Sun H."/>
            <person name="Tritt A."/>
            <person name="Yoshinaga Y."/>
            <person name="Zwiers L.-H."/>
            <person name="Turgeon B."/>
            <person name="Goodwin S."/>
            <person name="Spatafora J."/>
            <person name="Crous P."/>
            <person name="Grigoriev I."/>
        </authorList>
    </citation>
    <scope>NUCLEOTIDE SEQUENCE</scope>
    <source>
        <strain evidence="4">CBS 123094</strain>
    </source>
</reference>
<dbReference type="InterPro" id="IPR001138">
    <property type="entry name" value="Zn2Cys6_DnaBD"/>
</dbReference>
<dbReference type="InterPro" id="IPR036864">
    <property type="entry name" value="Zn2-C6_fun-type_DNA-bd_sf"/>
</dbReference>
<dbReference type="GO" id="GO:0000981">
    <property type="term" value="F:DNA-binding transcription factor activity, RNA polymerase II-specific"/>
    <property type="evidence" value="ECO:0007669"/>
    <property type="project" value="InterPro"/>
</dbReference>